<accession>A0AAE6I6G6</accession>
<dbReference type="Pfam" id="PF20009">
    <property type="entry name" value="GEVED"/>
    <property type="match status" value="1"/>
</dbReference>
<feature type="domain" description="DUF11" evidence="4">
    <location>
        <begin position="684"/>
        <end position="798"/>
    </location>
</feature>
<evidence type="ECO:0000313" key="8">
    <source>
        <dbReference type="EMBL" id="QDY31854.1"/>
    </source>
</evidence>
<dbReference type="InterPro" id="IPR051172">
    <property type="entry name" value="Chlamydia_OmcB"/>
</dbReference>
<proteinExistence type="predicted"/>
<dbReference type="Pfam" id="PF17210">
    <property type="entry name" value="SdrD_B"/>
    <property type="match status" value="1"/>
</dbReference>
<evidence type="ECO:0000259" key="7">
    <source>
        <dbReference type="Pfam" id="PF21959"/>
    </source>
</evidence>
<feature type="domain" description="DUF6923" evidence="7">
    <location>
        <begin position="171"/>
        <end position="362"/>
    </location>
</feature>
<dbReference type="InterPro" id="IPR001434">
    <property type="entry name" value="OmcB-like_DUF11"/>
</dbReference>
<dbReference type="InterPro" id="IPR054215">
    <property type="entry name" value="DUF6923"/>
</dbReference>
<keyword evidence="3" id="KW-0732">Signal</keyword>
<reference evidence="8" key="1">
    <citation type="submission" date="2017-07" db="EMBL/GenBank/DDBJ databases">
        <title>Genome sequencing of BoNT-producing clostridia.</title>
        <authorList>
            <person name="Williamson C."/>
        </authorList>
    </citation>
    <scope>NUCLEOTIDE SEQUENCE</scope>
    <source>
        <strain evidence="8">AM553</strain>
    </source>
</reference>
<dbReference type="Pfam" id="PF01345">
    <property type="entry name" value="DUF11"/>
    <property type="match status" value="9"/>
</dbReference>
<name>A0AAE6I6G6_CLOSG</name>
<dbReference type="InterPro" id="IPR047589">
    <property type="entry name" value="DUF11_rpt"/>
</dbReference>
<dbReference type="EMBL" id="CP022405">
    <property type="protein sequence ID" value="QDY31854.1"/>
    <property type="molecule type" value="Genomic_DNA"/>
</dbReference>
<dbReference type="PANTHER" id="PTHR34819:SF3">
    <property type="entry name" value="CELL SURFACE PROTEIN"/>
    <property type="match status" value="1"/>
</dbReference>
<evidence type="ECO:0000256" key="2">
    <source>
        <dbReference type="ARBA" id="ARBA00022525"/>
    </source>
</evidence>
<dbReference type="Pfam" id="PF21959">
    <property type="entry name" value="DUF6923"/>
    <property type="match status" value="1"/>
</dbReference>
<gene>
    <name evidence="8" type="ORF">CGS26_05655</name>
</gene>
<evidence type="ECO:0008006" key="10">
    <source>
        <dbReference type="Google" id="ProtNLM"/>
    </source>
</evidence>
<dbReference type="Gene3D" id="2.60.40.10">
    <property type="entry name" value="Immunoglobulins"/>
    <property type="match status" value="8"/>
</dbReference>
<comment type="subcellular location">
    <subcellularLocation>
        <location evidence="1">Secreted</location>
    </subcellularLocation>
</comment>
<feature type="domain" description="DUF11" evidence="4">
    <location>
        <begin position="1055"/>
        <end position="1171"/>
    </location>
</feature>
<feature type="domain" description="DUF11" evidence="4">
    <location>
        <begin position="1301"/>
        <end position="1416"/>
    </location>
</feature>
<keyword evidence="2" id="KW-0964">Secreted</keyword>
<sequence length="1696" mass="177418">MLNMRMEEDFMAATIRGVVFDDLNNNGTLNPGEPGIPNAYVVIRDPNGVCTTVQTNASGVYIFSNLNLAGNYTVYETAINPGATCPPTNFGQPAGFTNSSTFRTQTINVTQTQIDNNSTINGRNYGHDNPETFTCRPIGYQVAVPPSAANSEFVEVNLVTGKYNIINPDMGVRINPIAYNVLDNMIYGTIGTTNNLTRISRDGSRTNFGAITGLPNVFYTTGDIDNQGNLYIYINDTATFYKVDLNQNSATFGQVLNSVPITPISVSDWSWNPIDGQLYGVTFDGIAVRVNPVSGNVTNLTTVGVPGVSSYGATFIDASGTLYAINNATGRVYRIIISGNNATGERFSQAVPTSINDGAMCHNSLIEIDFGDAPDPTSGTGIDNYNTLLANNGPRHQIINQLTLGTQVTAEIDAYANLTTDATGDDILQGIQDDGTTLPLMSLLVTDTNYSLTVDVVNNTGLPANVYGWIDFNKNGVFQGNEATPVVVVPSVPGVQQVVLNFTVPVGVNLEPDHTFVRVRVTTDQLINQNSSQTAEDTRSIGPASDGEVEDYYLQIDPAADISVVKTANPNPVIPGEVLTYKIDVVNAGPSDAENVVLDDEIPLTIKEPEFSIDGGATFNPWPTIYDIGTLLAGEIRTILIRGTVASSATGIISNSANVISSTPDPDLNNNTSIVNTEVNALADISVVKTASPNPVNQGETLTYTIDVINAGPADAQNVVLDDIIPPEIIGAEFSTDGGITFSPWPGSFDIGTLSNGETRTVLIRGTVSPSAIGIISNTAGVISSTPDPDLDNNMSTIDTEINTADISVIKTSDLNPTFRGQILTYTIRVSNAGPADAQNVVLTDAIPPEIVGPEFSVDGGVTFNPWPGSFNIGTLLNGETSTILIRGTVAASASGIISNTAEVTSTTPDPNPDNNTSTVDIEVNALADISVIKTGSPNPVISGETLTYTIDVSNFGPSLAENVTLSDVIPPEIIGAEFSTDGGVTFNPWAGSLDLGTLLNGETRTILIRGTVAPVAPGFITNTADITSTTPDPNPSNNTSTVDIEVNGSTQVADVGVFKSVEMNPVTPGETVVYPIEVSNFGPADAQNVVLTDAISPEIIGAEFSTDGGVTFNPWPGSLDIGTLPAGETRNILIRGTVSPSGIGIISNTAEVSSTTEDPNPSNNASTVDVIVVPSADVSVAKTAAPNPVIPGEMLVYTINVSNAGPSNAQNVVLTDFISPDIIGEEFSIDGGVTFNPWPGSFDIGTLLSGGTRTILIRGTVSSSATVTITNTANITSSTPDPNLDNNESTIITEVNALADISVIKTGTPNPIVTGEILTYTIDVTNAGPADAQNVILNDEISPNVIAPEFSIDGGVTFNPWPTIYVIGTLAAGETRTILIRGTVSPSATGVISNTASVISSTPDPNLDNNTSTVDTEISALADISVVKTGSANPVTPGEILTYTIDVSNAGPADARNVVLDDAISPEIIAPEFSIDGGVTFNPWPIIYVIGTLPAGETRTILIRGTVSPSATGVITNTAVVISSIPDPNPNNNESTVNTEVSAVVSADVSVVKTAITKQVRPGDTVVYTIVVSNAGPSDAQNVVLTDTIPPEIISPEFSINGGLTFNPWTGSLDIGTLPAGASRTIIIRGKVVSSSTKCKCITTITNTARVTSTTPDLELNNNTSTATIKVCRCFIVCFKCRCCNKCKPDCKNEH</sequence>
<evidence type="ECO:0000256" key="1">
    <source>
        <dbReference type="ARBA" id="ARBA00004613"/>
    </source>
</evidence>
<dbReference type="Proteomes" id="UP000962161">
    <property type="component" value="Chromosome"/>
</dbReference>
<evidence type="ECO:0000259" key="6">
    <source>
        <dbReference type="Pfam" id="PF20009"/>
    </source>
</evidence>
<evidence type="ECO:0000259" key="4">
    <source>
        <dbReference type="Pfam" id="PF01345"/>
    </source>
</evidence>
<dbReference type="InterPro" id="IPR045474">
    <property type="entry name" value="GEVED"/>
</dbReference>
<feature type="domain" description="DUF11" evidence="4">
    <location>
        <begin position="1178"/>
        <end position="1292"/>
    </location>
</feature>
<feature type="domain" description="SD-repeat containing protein B" evidence="5">
    <location>
        <begin position="17"/>
        <end position="118"/>
    </location>
</feature>
<evidence type="ECO:0000259" key="5">
    <source>
        <dbReference type="Pfam" id="PF17210"/>
    </source>
</evidence>
<dbReference type="PANTHER" id="PTHR34819">
    <property type="entry name" value="LARGE CYSTEINE-RICH PERIPLASMIC PROTEIN OMCB"/>
    <property type="match status" value="1"/>
</dbReference>
<feature type="domain" description="DUF11" evidence="4">
    <location>
        <begin position="929"/>
        <end position="1045"/>
    </location>
</feature>
<dbReference type="NCBIfam" id="TIGR01451">
    <property type="entry name" value="B_ant_repeat"/>
    <property type="match status" value="9"/>
</dbReference>
<feature type="domain" description="GEVED" evidence="6">
    <location>
        <begin position="465"/>
        <end position="554"/>
    </location>
</feature>
<dbReference type="SUPFAM" id="SSF63829">
    <property type="entry name" value="Calcium-dependent phosphotriesterase"/>
    <property type="match status" value="1"/>
</dbReference>
<feature type="domain" description="DUF11" evidence="4">
    <location>
        <begin position="1424"/>
        <end position="1539"/>
    </location>
</feature>
<dbReference type="GO" id="GO:0005576">
    <property type="term" value="C:extracellular region"/>
    <property type="evidence" value="ECO:0007669"/>
    <property type="project" value="UniProtKB-SubCell"/>
</dbReference>
<organism evidence="8 9">
    <name type="scientific">Clostridium sporogenes</name>
    <dbReference type="NCBI Taxonomy" id="1509"/>
    <lineage>
        <taxon>Bacteria</taxon>
        <taxon>Bacillati</taxon>
        <taxon>Bacillota</taxon>
        <taxon>Clostridia</taxon>
        <taxon>Eubacteriales</taxon>
        <taxon>Clostridiaceae</taxon>
        <taxon>Clostridium</taxon>
    </lineage>
</organism>
<feature type="domain" description="DUF11" evidence="4">
    <location>
        <begin position="1549"/>
        <end position="1670"/>
    </location>
</feature>
<evidence type="ECO:0000313" key="9">
    <source>
        <dbReference type="Proteomes" id="UP000962161"/>
    </source>
</evidence>
<feature type="domain" description="DUF11" evidence="4">
    <location>
        <begin position="806"/>
        <end position="922"/>
    </location>
</feature>
<evidence type="ECO:0000256" key="3">
    <source>
        <dbReference type="ARBA" id="ARBA00022729"/>
    </source>
</evidence>
<dbReference type="InterPro" id="IPR033764">
    <property type="entry name" value="Sdr_B"/>
</dbReference>
<dbReference type="InterPro" id="IPR013783">
    <property type="entry name" value="Ig-like_fold"/>
</dbReference>
<protein>
    <recommendedName>
        <fullName evidence="10">DUF11 domain-containing protein</fullName>
    </recommendedName>
</protein>
<dbReference type="SUPFAM" id="SSF117074">
    <property type="entry name" value="Hypothetical protein PA1324"/>
    <property type="match status" value="1"/>
</dbReference>
<feature type="domain" description="DUF11" evidence="4">
    <location>
        <begin position="561"/>
        <end position="675"/>
    </location>
</feature>